<comment type="subcellular location">
    <subcellularLocation>
        <location evidence="1">Membrane</location>
    </subcellularLocation>
</comment>
<dbReference type="Gene3D" id="1.10.287.950">
    <property type="entry name" value="Methyl-accepting chemotaxis protein"/>
    <property type="match status" value="1"/>
</dbReference>
<dbReference type="EMBL" id="SPUM01000023">
    <property type="protein sequence ID" value="TFW34642.1"/>
    <property type="molecule type" value="Genomic_DNA"/>
</dbReference>
<dbReference type="Proteomes" id="UP000297258">
    <property type="component" value="Unassembled WGS sequence"/>
</dbReference>
<dbReference type="SMART" id="SM00283">
    <property type="entry name" value="MA"/>
    <property type="match status" value="1"/>
</dbReference>
<dbReference type="GO" id="GO:0007165">
    <property type="term" value="P:signal transduction"/>
    <property type="evidence" value="ECO:0007669"/>
    <property type="project" value="UniProtKB-KW"/>
</dbReference>
<dbReference type="GO" id="GO:0005886">
    <property type="term" value="C:plasma membrane"/>
    <property type="evidence" value="ECO:0007669"/>
    <property type="project" value="TreeGrafter"/>
</dbReference>
<dbReference type="Pfam" id="PF00015">
    <property type="entry name" value="MCPsignal"/>
    <property type="match status" value="1"/>
</dbReference>
<dbReference type="GO" id="GO:0006935">
    <property type="term" value="P:chemotaxis"/>
    <property type="evidence" value="ECO:0007669"/>
    <property type="project" value="TreeGrafter"/>
</dbReference>
<dbReference type="Pfam" id="PF12729">
    <property type="entry name" value="4HB_MCP_1"/>
    <property type="match status" value="1"/>
</dbReference>
<dbReference type="InterPro" id="IPR003660">
    <property type="entry name" value="HAMP_dom"/>
</dbReference>
<dbReference type="Pfam" id="PF00672">
    <property type="entry name" value="HAMP"/>
    <property type="match status" value="1"/>
</dbReference>
<evidence type="ECO:0000256" key="2">
    <source>
        <dbReference type="ARBA" id="ARBA00022481"/>
    </source>
</evidence>
<dbReference type="GO" id="GO:0004888">
    <property type="term" value="F:transmembrane signaling receptor activity"/>
    <property type="evidence" value="ECO:0007669"/>
    <property type="project" value="TreeGrafter"/>
</dbReference>
<comment type="similarity">
    <text evidence="3">Belongs to the methyl-accepting chemotaxis (MCP) protein family.</text>
</comment>
<keyword evidence="4" id="KW-0807">Transducer</keyword>
<dbReference type="CDD" id="cd06225">
    <property type="entry name" value="HAMP"/>
    <property type="match status" value="1"/>
</dbReference>
<evidence type="ECO:0000259" key="8">
    <source>
        <dbReference type="PROSITE" id="PS50885"/>
    </source>
</evidence>
<dbReference type="CDD" id="cd11386">
    <property type="entry name" value="MCP_signal"/>
    <property type="match status" value="1"/>
</dbReference>
<evidence type="ECO:0000259" key="7">
    <source>
        <dbReference type="PROSITE" id="PS50111"/>
    </source>
</evidence>
<feature type="domain" description="Methyl-accepting transducer" evidence="7">
    <location>
        <begin position="269"/>
        <end position="498"/>
    </location>
</feature>
<keyword evidence="6" id="KW-0812">Transmembrane</keyword>
<dbReference type="InterPro" id="IPR004089">
    <property type="entry name" value="MCPsignal_dom"/>
</dbReference>
<evidence type="ECO:0000256" key="5">
    <source>
        <dbReference type="SAM" id="Coils"/>
    </source>
</evidence>
<protein>
    <submittedName>
        <fullName evidence="9">HAMP domain-containing protein</fullName>
    </submittedName>
</protein>
<keyword evidence="5" id="KW-0175">Coiled coil</keyword>
<gene>
    <name evidence="9" type="ORF">E4O92_03530</name>
</gene>
<dbReference type="PROSITE" id="PS51257">
    <property type="entry name" value="PROKAR_LIPOPROTEIN"/>
    <property type="match status" value="1"/>
</dbReference>
<keyword evidence="10" id="KW-1185">Reference proteome</keyword>
<dbReference type="FunFam" id="1.10.287.950:FF:000001">
    <property type="entry name" value="Methyl-accepting chemotaxis sensory transducer"/>
    <property type="match status" value="1"/>
</dbReference>
<keyword evidence="6" id="KW-0472">Membrane</keyword>
<feature type="domain" description="HAMP" evidence="8">
    <location>
        <begin position="212"/>
        <end position="264"/>
    </location>
</feature>
<dbReference type="PROSITE" id="PS50885">
    <property type="entry name" value="HAMP"/>
    <property type="match status" value="1"/>
</dbReference>
<organism evidence="9 10">
    <name type="scientific">Massilia horti</name>
    <dbReference type="NCBI Taxonomy" id="2562153"/>
    <lineage>
        <taxon>Bacteria</taxon>
        <taxon>Pseudomonadati</taxon>
        <taxon>Pseudomonadota</taxon>
        <taxon>Betaproteobacteria</taxon>
        <taxon>Burkholderiales</taxon>
        <taxon>Oxalobacteraceae</taxon>
        <taxon>Telluria group</taxon>
        <taxon>Massilia</taxon>
    </lineage>
</organism>
<sequence length="551" mass="58258">MKITNMRIGTRLTANSSLMILLMMACIVIGIVMLGRVNSATTAIVNDAVPKTLRATQSMDDVNGIAIALRNMMLNSNAEDRQKQRTELMAARSRLDTKLDYLKKNLYLPKGKEILGRVLEANQRYQAGADRLLALIESGSEQDQKDYLNQDLRPVFKNYGTVMEELTAFQLTRMDNYKTDAASTYSFSLTLMLVLGAAAVALAVGIGWWLVRSITVPLQRAVTVANTVAAGDLSSHIEVDSTDETGQLLQALKNMNDSLVKIVGEVRGGTEAIGGASSEIAAGNLDLSARTEQQASALEETASSMEELTTTVKQNADNAKQANQLAATAAAVAGKGGAVVAQVVETMGSINASSKKIADIIGVIDGIAFQTNILALNAAVEAARAGEQGRGFAVVASEVRNLAQRSATAAKEIKDLITDSVGKVDAGSKLVATAGTTMDEMMDSIQRVSDIMNEISAATSEQAAGIEQVNRAVSEMDNVTQQNAALVEQAAAAAQAMQEQSEQLSRAVSVFRLAGHQAAPAQRASPAHDRHLLASQPQTAAANAKPLLEAA</sequence>
<feature type="coiled-coil region" evidence="5">
    <location>
        <begin position="469"/>
        <end position="507"/>
    </location>
</feature>
<dbReference type="InterPro" id="IPR024478">
    <property type="entry name" value="HlyB_4HB_MCP"/>
</dbReference>
<dbReference type="RefSeq" id="WP_135188369.1">
    <property type="nucleotide sequence ID" value="NZ_SPUM01000023.1"/>
</dbReference>
<proteinExistence type="inferred from homology"/>
<dbReference type="InterPro" id="IPR051310">
    <property type="entry name" value="MCP_chemotaxis"/>
</dbReference>
<keyword evidence="6" id="KW-1133">Transmembrane helix</keyword>
<name>A0A4Y9T3Q7_9BURK</name>
<evidence type="ECO:0000313" key="9">
    <source>
        <dbReference type="EMBL" id="TFW34642.1"/>
    </source>
</evidence>
<dbReference type="AlphaFoldDB" id="A0A4Y9T3Q7"/>
<dbReference type="OrthoDB" id="8712992at2"/>
<dbReference type="CDD" id="cd19411">
    <property type="entry name" value="MCP2201-like_sensor"/>
    <property type="match status" value="1"/>
</dbReference>
<dbReference type="InterPro" id="IPR047347">
    <property type="entry name" value="YvaQ-like_sensor"/>
</dbReference>
<dbReference type="PANTHER" id="PTHR43531:SF14">
    <property type="entry name" value="METHYL-ACCEPTING CHEMOTAXIS PROTEIN I-RELATED"/>
    <property type="match status" value="1"/>
</dbReference>
<dbReference type="PROSITE" id="PS50111">
    <property type="entry name" value="CHEMOTAXIS_TRANSDUC_2"/>
    <property type="match status" value="1"/>
</dbReference>
<evidence type="ECO:0000256" key="3">
    <source>
        <dbReference type="ARBA" id="ARBA00029447"/>
    </source>
</evidence>
<feature type="transmembrane region" description="Helical" evidence="6">
    <location>
        <begin position="12"/>
        <end position="34"/>
    </location>
</feature>
<evidence type="ECO:0000256" key="1">
    <source>
        <dbReference type="ARBA" id="ARBA00004370"/>
    </source>
</evidence>
<dbReference type="Gene3D" id="6.10.340.10">
    <property type="match status" value="1"/>
</dbReference>
<reference evidence="9 10" key="1">
    <citation type="submission" date="2019-03" db="EMBL/GenBank/DDBJ databases">
        <title>Draft genome of Massilia hortus sp. nov., a novel bacterial species of the Oxalobacteraceae family.</title>
        <authorList>
            <person name="Peta V."/>
            <person name="Raths R."/>
            <person name="Bucking H."/>
        </authorList>
    </citation>
    <scope>NUCLEOTIDE SEQUENCE [LARGE SCALE GENOMIC DNA]</scope>
    <source>
        <strain evidence="9 10">ONC3</strain>
    </source>
</reference>
<dbReference type="SUPFAM" id="SSF58104">
    <property type="entry name" value="Methyl-accepting chemotaxis protein (MCP) signaling domain"/>
    <property type="match status" value="1"/>
</dbReference>
<comment type="caution">
    <text evidence="9">The sequence shown here is derived from an EMBL/GenBank/DDBJ whole genome shotgun (WGS) entry which is preliminary data.</text>
</comment>
<evidence type="ECO:0000256" key="4">
    <source>
        <dbReference type="PROSITE-ProRule" id="PRU00284"/>
    </source>
</evidence>
<keyword evidence="2" id="KW-0488">Methylation</keyword>
<accession>A0A4Y9T3Q7</accession>
<feature type="coiled-coil region" evidence="5">
    <location>
        <begin position="288"/>
        <end position="325"/>
    </location>
</feature>
<evidence type="ECO:0000313" key="10">
    <source>
        <dbReference type="Proteomes" id="UP000297258"/>
    </source>
</evidence>
<evidence type="ECO:0000256" key="6">
    <source>
        <dbReference type="SAM" id="Phobius"/>
    </source>
</evidence>
<dbReference type="PANTHER" id="PTHR43531">
    <property type="entry name" value="PROTEIN ICFG"/>
    <property type="match status" value="1"/>
</dbReference>
<feature type="transmembrane region" description="Helical" evidence="6">
    <location>
        <begin position="185"/>
        <end position="211"/>
    </location>
</feature>
<dbReference type="SMART" id="SM00304">
    <property type="entry name" value="HAMP"/>
    <property type="match status" value="1"/>
</dbReference>